<gene>
    <name evidence="1" type="ORF">SAMN05880501_104120</name>
</gene>
<accession>A0A285SIW3</accession>
<dbReference type="RefSeq" id="WP_097073081.1">
    <property type="nucleotide sequence ID" value="NZ_OBMQ01000004.1"/>
</dbReference>
<sequence length="141" mass="16540">MYYFYHPRYFHSPYAPISYRPVHQRPSVDHRLLQQTPNPSNQNPYPPVDPNYLYQSANETKKLMKDASLVLDRLASSKDFDEKLMNHAQLSESEEVKRLIKSIGITSDVEAVYNPDSLRLEFISHHSNSECCRLSIVLKWR</sequence>
<name>A0A285SIW3_9BACL</name>
<proteinExistence type="predicted"/>
<evidence type="ECO:0000313" key="1">
    <source>
        <dbReference type="EMBL" id="SOC05819.1"/>
    </source>
</evidence>
<evidence type="ECO:0000313" key="2">
    <source>
        <dbReference type="Proteomes" id="UP000219636"/>
    </source>
</evidence>
<dbReference type="InterPro" id="IPR058870">
    <property type="entry name" value="YuzC"/>
</dbReference>
<organism evidence="1 2">
    <name type="scientific">Ureibacillus xyleni</name>
    <dbReference type="NCBI Taxonomy" id="614648"/>
    <lineage>
        <taxon>Bacteria</taxon>
        <taxon>Bacillati</taxon>
        <taxon>Bacillota</taxon>
        <taxon>Bacilli</taxon>
        <taxon>Bacillales</taxon>
        <taxon>Caryophanaceae</taxon>
        <taxon>Ureibacillus</taxon>
    </lineage>
</organism>
<dbReference type="AlphaFoldDB" id="A0A285SIW3"/>
<dbReference type="EMBL" id="OBMQ01000004">
    <property type="protein sequence ID" value="SOC05819.1"/>
    <property type="molecule type" value="Genomic_DNA"/>
</dbReference>
<dbReference type="OrthoDB" id="2615349at2"/>
<protein>
    <submittedName>
        <fullName evidence="1">Uncharacterized protein</fullName>
    </submittedName>
</protein>
<dbReference type="Proteomes" id="UP000219636">
    <property type="component" value="Unassembled WGS sequence"/>
</dbReference>
<dbReference type="Pfam" id="PF26344">
    <property type="entry name" value="YuzC"/>
    <property type="match status" value="1"/>
</dbReference>
<keyword evidence="2" id="KW-1185">Reference proteome</keyword>
<reference evidence="2" key="1">
    <citation type="submission" date="2017-08" db="EMBL/GenBank/DDBJ databases">
        <authorList>
            <person name="Varghese N."/>
            <person name="Submissions S."/>
        </authorList>
    </citation>
    <scope>NUCLEOTIDE SEQUENCE [LARGE SCALE GENOMIC DNA]</scope>
    <source>
        <strain evidence="2">JC22</strain>
    </source>
</reference>